<dbReference type="AlphaFoldDB" id="X1G6X2"/>
<feature type="region of interest" description="Disordered" evidence="1">
    <location>
        <begin position="1"/>
        <end position="22"/>
    </location>
</feature>
<proteinExistence type="predicted"/>
<dbReference type="EMBL" id="BARU01020780">
    <property type="protein sequence ID" value="GAH52972.1"/>
    <property type="molecule type" value="Genomic_DNA"/>
</dbReference>
<accession>X1G6X2</accession>
<sequence length="79" mass="8479">MVSQADDEGAVGFANPPHHFGELRAGEGRVPLVVAHYGEGKDGGRVQVLDGGEVGDGEGGEGGDWYYRISKIRRRKNNK</sequence>
<evidence type="ECO:0000313" key="2">
    <source>
        <dbReference type="EMBL" id="GAH52972.1"/>
    </source>
</evidence>
<comment type="caution">
    <text evidence="2">The sequence shown here is derived from an EMBL/GenBank/DDBJ whole genome shotgun (WGS) entry which is preliminary data.</text>
</comment>
<evidence type="ECO:0000256" key="1">
    <source>
        <dbReference type="SAM" id="MobiDB-lite"/>
    </source>
</evidence>
<organism evidence="2">
    <name type="scientific">marine sediment metagenome</name>
    <dbReference type="NCBI Taxonomy" id="412755"/>
    <lineage>
        <taxon>unclassified sequences</taxon>
        <taxon>metagenomes</taxon>
        <taxon>ecological metagenomes</taxon>
    </lineage>
</organism>
<reference evidence="2" key="1">
    <citation type="journal article" date="2014" name="Front. Microbiol.">
        <title>High frequency of phylogenetically diverse reductive dehalogenase-homologous genes in deep subseafloor sedimentary metagenomes.</title>
        <authorList>
            <person name="Kawai M."/>
            <person name="Futagami T."/>
            <person name="Toyoda A."/>
            <person name="Takaki Y."/>
            <person name="Nishi S."/>
            <person name="Hori S."/>
            <person name="Arai W."/>
            <person name="Tsubouchi T."/>
            <person name="Morono Y."/>
            <person name="Uchiyama I."/>
            <person name="Ito T."/>
            <person name="Fujiyama A."/>
            <person name="Inagaki F."/>
            <person name="Takami H."/>
        </authorList>
    </citation>
    <scope>NUCLEOTIDE SEQUENCE</scope>
    <source>
        <strain evidence="2">Expedition CK06-06</strain>
    </source>
</reference>
<protein>
    <submittedName>
        <fullName evidence="2">Uncharacterized protein</fullName>
    </submittedName>
</protein>
<name>X1G6X2_9ZZZZ</name>
<gene>
    <name evidence="2" type="ORF">S03H2_34081</name>
</gene>